<evidence type="ECO:0000256" key="2">
    <source>
        <dbReference type="ARBA" id="ARBA00008566"/>
    </source>
</evidence>
<feature type="transmembrane region" description="Helical" evidence="8">
    <location>
        <begin position="179"/>
        <end position="205"/>
    </location>
</feature>
<feature type="transmembrane region" description="Helical" evidence="8">
    <location>
        <begin position="150"/>
        <end position="167"/>
    </location>
</feature>
<evidence type="ECO:0000256" key="8">
    <source>
        <dbReference type="SAM" id="Phobius"/>
    </source>
</evidence>
<keyword evidence="3" id="KW-0813">Transport</keyword>
<gene>
    <name evidence="9" type="ORF">FHU39_000973</name>
</gene>
<keyword evidence="10" id="KW-1185">Reference proteome</keyword>
<keyword evidence="6 8" id="KW-1133">Transmembrane helix</keyword>
<evidence type="ECO:0000313" key="10">
    <source>
        <dbReference type="Proteomes" id="UP000559182"/>
    </source>
</evidence>
<evidence type="ECO:0000256" key="4">
    <source>
        <dbReference type="ARBA" id="ARBA00022475"/>
    </source>
</evidence>
<feature type="transmembrane region" description="Helical" evidence="8">
    <location>
        <begin position="12"/>
        <end position="38"/>
    </location>
</feature>
<comment type="subcellular location">
    <subcellularLocation>
        <location evidence="1">Cell membrane</location>
        <topology evidence="1">Multi-pass membrane protein</topology>
    </subcellularLocation>
</comment>
<evidence type="ECO:0000256" key="6">
    <source>
        <dbReference type="ARBA" id="ARBA00022989"/>
    </source>
</evidence>
<dbReference type="Gene3D" id="1.50.10.150">
    <property type="entry name" value="Voltage-dependent anion channel"/>
    <property type="match status" value="1"/>
</dbReference>
<proteinExistence type="inferred from homology"/>
<dbReference type="InterPro" id="IPR051629">
    <property type="entry name" value="Sulfite_efflux_TDT"/>
</dbReference>
<dbReference type="AlphaFoldDB" id="A0A839N2H0"/>
<reference evidence="9 10" key="1">
    <citation type="submission" date="2020-08" db="EMBL/GenBank/DDBJ databases">
        <title>Sequencing the genomes of 1000 actinobacteria strains.</title>
        <authorList>
            <person name="Klenk H.-P."/>
        </authorList>
    </citation>
    <scope>NUCLEOTIDE SEQUENCE [LARGE SCALE GENOMIC DNA]</scope>
    <source>
        <strain evidence="9 10">DSM 105369</strain>
    </source>
</reference>
<keyword evidence="4" id="KW-1003">Cell membrane</keyword>
<evidence type="ECO:0000256" key="5">
    <source>
        <dbReference type="ARBA" id="ARBA00022692"/>
    </source>
</evidence>
<accession>A0A839N2H0</accession>
<protein>
    <submittedName>
        <fullName evidence="9">Tellurite resistance protein TehA-like permease</fullName>
    </submittedName>
</protein>
<feature type="transmembrane region" description="Helical" evidence="8">
    <location>
        <begin position="111"/>
        <end position="130"/>
    </location>
</feature>
<keyword evidence="5 8" id="KW-0812">Transmembrane</keyword>
<dbReference type="PANTHER" id="PTHR31686">
    <property type="match status" value="1"/>
</dbReference>
<feature type="transmembrane region" description="Helical" evidence="8">
    <location>
        <begin position="50"/>
        <end position="74"/>
    </location>
</feature>
<dbReference type="EMBL" id="JACHVQ010000001">
    <property type="protein sequence ID" value="MBB2890989.1"/>
    <property type="molecule type" value="Genomic_DNA"/>
</dbReference>
<dbReference type="GO" id="GO:0000319">
    <property type="term" value="F:sulfite transmembrane transporter activity"/>
    <property type="evidence" value="ECO:0007669"/>
    <property type="project" value="TreeGrafter"/>
</dbReference>
<evidence type="ECO:0000313" key="9">
    <source>
        <dbReference type="EMBL" id="MBB2890989.1"/>
    </source>
</evidence>
<feature type="transmembrane region" description="Helical" evidence="8">
    <location>
        <begin position="217"/>
        <end position="236"/>
    </location>
</feature>
<dbReference type="GO" id="GO:0005886">
    <property type="term" value="C:plasma membrane"/>
    <property type="evidence" value="ECO:0007669"/>
    <property type="project" value="UniProtKB-SubCell"/>
</dbReference>
<dbReference type="Pfam" id="PF03595">
    <property type="entry name" value="SLAC1"/>
    <property type="match status" value="1"/>
</dbReference>
<keyword evidence="7 8" id="KW-0472">Membrane</keyword>
<feature type="transmembrane region" description="Helical" evidence="8">
    <location>
        <begin position="288"/>
        <end position="307"/>
    </location>
</feature>
<evidence type="ECO:0000256" key="1">
    <source>
        <dbReference type="ARBA" id="ARBA00004651"/>
    </source>
</evidence>
<dbReference type="InterPro" id="IPR004695">
    <property type="entry name" value="SLAC1/Mae1/Ssu1/TehA"/>
</dbReference>
<comment type="caution">
    <text evidence="9">The sequence shown here is derived from an EMBL/GenBank/DDBJ whole genome shotgun (WGS) entry which is preliminary data.</text>
</comment>
<dbReference type="CDD" id="cd09319">
    <property type="entry name" value="TDT_like_1"/>
    <property type="match status" value="1"/>
</dbReference>
<dbReference type="PANTHER" id="PTHR31686:SF1">
    <property type="entry name" value="SULFITE EFFLUX PUMP SSU1"/>
    <property type="match status" value="1"/>
</dbReference>
<dbReference type="Proteomes" id="UP000559182">
    <property type="component" value="Unassembled WGS sequence"/>
</dbReference>
<organism evidence="9 10">
    <name type="scientific">Flexivirga oryzae</name>
    <dbReference type="NCBI Taxonomy" id="1794944"/>
    <lineage>
        <taxon>Bacteria</taxon>
        <taxon>Bacillati</taxon>
        <taxon>Actinomycetota</taxon>
        <taxon>Actinomycetes</taxon>
        <taxon>Micrococcales</taxon>
        <taxon>Dermacoccaceae</taxon>
        <taxon>Flexivirga</taxon>
    </lineage>
</organism>
<comment type="similarity">
    <text evidence="2">Belongs to the tellurite-resistance/dicarboxylate transporter (TDT) family.</text>
</comment>
<dbReference type="RefSeq" id="WP_183319313.1">
    <property type="nucleotide sequence ID" value="NZ_JACHVQ010000001.1"/>
</dbReference>
<feature type="transmembrane region" description="Helical" evidence="8">
    <location>
        <begin position="319"/>
        <end position="343"/>
    </location>
</feature>
<evidence type="ECO:0000256" key="3">
    <source>
        <dbReference type="ARBA" id="ARBA00022448"/>
    </source>
</evidence>
<sequence>MTGPRGSLRAAISAAVATLNPGYFALVMGTGIISIAMWDNGHHALSRVMFALAIASWVVLAALHCWRITAYWRLLRADFTDPRRGFGFFTFVAATDVVGARAALEGFRTPAICLLAIGALTWFVLGYVIPWTAVLNPSVRPALGGANGSWFIWVVASQSVAVLTAALEPTMHTGRRVFALVAVFSWGVGAFLYAAVAVLVIARLLLYKLEPADFTPVYWVAMGATAITVLAGARIVQMADAPMVAATRGLIAGSSVIFWVFGTWLIPVLFAAAWWRHITHRIPLVYDATLWSIIFPLGMYAVASYYLGHVDHLPIVGDIGSVMAWVALAAWVIVFTSMVWHLVTTLVLRRGSVGH</sequence>
<evidence type="ECO:0000256" key="7">
    <source>
        <dbReference type="ARBA" id="ARBA00023136"/>
    </source>
</evidence>
<feature type="transmembrane region" description="Helical" evidence="8">
    <location>
        <begin position="256"/>
        <end position="276"/>
    </location>
</feature>
<dbReference type="InterPro" id="IPR038665">
    <property type="entry name" value="Voltage-dep_anion_channel_sf"/>
</dbReference>
<name>A0A839N2H0_9MICO</name>